<protein>
    <recommendedName>
        <fullName evidence="1">BRCT domain-containing protein</fullName>
    </recommendedName>
</protein>
<gene>
    <name evidence="2" type="ORF">BBV17_24230</name>
</gene>
<keyword evidence="3" id="KW-1185">Reference proteome</keyword>
<name>A0ABX3CMY6_9BACI</name>
<organism evidence="2 3">
    <name type="scientific">Cytobacillus oceanisediminis</name>
    <dbReference type="NCBI Taxonomy" id="665099"/>
    <lineage>
        <taxon>Bacteria</taxon>
        <taxon>Bacillati</taxon>
        <taxon>Bacillota</taxon>
        <taxon>Bacilli</taxon>
        <taxon>Bacillales</taxon>
        <taxon>Bacillaceae</taxon>
        <taxon>Cytobacillus</taxon>
    </lineage>
</organism>
<dbReference type="InterPro" id="IPR036420">
    <property type="entry name" value="BRCT_dom_sf"/>
</dbReference>
<dbReference type="CDD" id="cd17748">
    <property type="entry name" value="BRCT_DNA_ligase_like"/>
    <property type="match status" value="1"/>
</dbReference>
<dbReference type="PROSITE" id="PS50172">
    <property type="entry name" value="BRCT"/>
    <property type="match status" value="1"/>
</dbReference>
<reference evidence="2 3" key="1">
    <citation type="submission" date="2016-07" db="EMBL/GenBank/DDBJ databases">
        <title>Bacillus oceanisediminis whole genome.</title>
        <authorList>
            <person name="Pal Y."/>
            <person name="Verma A."/>
            <person name="Mual P."/>
            <person name="Srinivasan K."/>
        </authorList>
    </citation>
    <scope>NUCLEOTIDE SEQUENCE [LARGE SCALE GENOMIC DNA]</scope>
    <source>
        <strain evidence="2 3">Bhandara28</strain>
    </source>
</reference>
<sequence length="97" mass="10848">MGKVQLLPLHPLKGEVFVFSGKMHTLLRKEAIKEVLIRGGICEENVTKNTTYLVVGIENPEAIKRNVSTKLGKAEEYNAAGISIKIINEEEFLNLLR</sequence>
<dbReference type="RefSeq" id="WP_034297579.1">
    <property type="nucleotide sequence ID" value="NZ_JAMAWK010000009.1"/>
</dbReference>
<dbReference type="SUPFAM" id="SSF52113">
    <property type="entry name" value="BRCT domain"/>
    <property type="match status" value="1"/>
</dbReference>
<comment type="caution">
    <text evidence="2">The sequence shown here is derived from an EMBL/GenBank/DDBJ whole genome shotgun (WGS) entry which is preliminary data.</text>
</comment>
<dbReference type="Gene3D" id="3.40.50.10190">
    <property type="entry name" value="BRCT domain"/>
    <property type="match status" value="1"/>
</dbReference>
<accession>A0ABX3CMY6</accession>
<evidence type="ECO:0000313" key="2">
    <source>
        <dbReference type="EMBL" id="OHX45035.1"/>
    </source>
</evidence>
<evidence type="ECO:0000259" key="1">
    <source>
        <dbReference type="PROSITE" id="PS50172"/>
    </source>
</evidence>
<dbReference type="EMBL" id="MBRJ01000039">
    <property type="protein sequence ID" value="OHX45035.1"/>
    <property type="molecule type" value="Genomic_DNA"/>
</dbReference>
<dbReference type="Proteomes" id="UP000180194">
    <property type="component" value="Unassembled WGS sequence"/>
</dbReference>
<evidence type="ECO:0000313" key="3">
    <source>
        <dbReference type="Proteomes" id="UP000180194"/>
    </source>
</evidence>
<proteinExistence type="predicted"/>
<dbReference type="InterPro" id="IPR001357">
    <property type="entry name" value="BRCT_dom"/>
</dbReference>
<feature type="domain" description="BRCT" evidence="1">
    <location>
        <begin position="7"/>
        <end position="97"/>
    </location>
</feature>
<dbReference type="Pfam" id="PF00533">
    <property type="entry name" value="BRCT"/>
    <property type="match status" value="1"/>
</dbReference>